<gene>
    <name evidence="4" type="ORF">DFR51_0937</name>
    <name evidence="3" type="ORF">SmB9_20050</name>
</gene>
<accession>A0AAD1G0X7</accession>
<name>A0AAD1G0X7_SPHMI</name>
<dbReference type="KEGG" id="smic:SmB9_20050"/>
<evidence type="ECO:0000313" key="6">
    <source>
        <dbReference type="Proteomes" id="UP000276029"/>
    </source>
</evidence>
<proteinExistence type="predicted"/>
<evidence type="ECO:0000256" key="1">
    <source>
        <dbReference type="ARBA" id="ARBA00022801"/>
    </source>
</evidence>
<dbReference type="EMBL" id="AP018711">
    <property type="protein sequence ID" value="BBE34347.1"/>
    <property type="molecule type" value="Genomic_DNA"/>
</dbReference>
<dbReference type="Gene3D" id="3.40.50.1820">
    <property type="entry name" value="alpha/beta hydrolase"/>
    <property type="match status" value="1"/>
</dbReference>
<organism evidence="3 5">
    <name type="scientific">Sphingosinicella microcystinivorans</name>
    <dbReference type="NCBI Taxonomy" id="335406"/>
    <lineage>
        <taxon>Bacteria</taxon>
        <taxon>Pseudomonadati</taxon>
        <taxon>Pseudomonadota</taxon>
        <taxon>Alphaproteobacteria</taxon>
        <taxon>Sphingomonadales</taxon>
        <taxon>Sphingosinicellaceae</taxon>
        <taxon>Sphingosinicella</taxon>
    </lineage>
</organism>
<dbReference type="PANTHER" id="PTHR48081">
    <property type="entry name" value="AB HYDROLASE SUPERFAMILY PROTEIN C4A8.06C"/>
    <property type="match status" value="1"/>
</dbReference>
<evidence type="ECO:0000313" key="4">
    <source>
        <dbReference type="EMBL" id="RKS91374.1"/>
    </source>
</evidence>
<keyword evidence="1" id="KW-0378">Hydrolase</keyword>
<dbReference type="Pfam" id="PF20434">
    <property type="entry name" value="BD-FAE"/>
    <property type="match status" value="1"/>
</dbReference>
<dbReference type="RefSeq" id="WP_121047833.1">
    <property type="nucleotide sequence ID" value="NZ_AP018711.1"/>
</dbReference>
<dbReference type="GO" id="GO:0016787">
    <property type="term" value="F:hydrolase activity"/>
    <property type="evidence" value="ECO:0007669"/>
    <property type="project" value="UniProtKB-KW"/>
</dbReference>
<dbReference type="Proteomes" id="UP000275727">
    <property type="component" value="Chromosome"/>
</dbReference>
<dbReference type="AlphaFoldDB" id="A0AAD1G0X7"/>
<keyword evidence="6" id="KW-1185">Reference proteome</keyword>
<dbReference type="PANTHER" id="PTHR48081:SF33">
    <property type="entry name" value="KYNURENINE FORMAMIDASE"/>
    <property type="match status" value="1"/>
</dbReference>
<evidence type="ECO:0000313" key="5">
    <source>
        <dbReference type="Proteomes" id="UP000275727"/>
    </source>
</evidence>
<dbReference type="Proteomes" id="UP000276029">
    <property type="component" value="Unassembled WGS sequence"/>
</dbReference>
<dbReference type="SUPFAM" id="SSF53474">
    <property type="entry name" value="alpha/beta-Hydrolases"/>
    <property type="match status" value="1"/>
</dbReference>
<dbReference type="InterPro" id="IPR029058">
    <property type="entry name" value="AB_hydrolase_fold"/>
</dbReference>
<dbReference type="InterPro" id="IPR049492">
    <property type="entry name" value="BD-FAE-like_dom"/>
</dbReference>
<feature type="domain" description="BD-FAE-like" evidence="2">
    <location>
        <begin position="57"/>
        <end position="158"/>
    </location>
</feature>
<evidence type="ECO:0000259" key="2">
    <source>
        <dbReference type="Pfam" id="PF20434"/>
    </source>
</evidence>
<reference evidence="4 6" key="2">
    <citation type="submission" date="2018-10" db="EMBL/GenBank/DDBJ databases">
        <title>Genomic Encyclopedia of Type Strains, Phase IV (KMG-IV): sequencing the most valuable type-strain genomes for metagenomic binning, comparative biology and taxonomic classification.</title>
        <authorList>
            <person name="Goeker M."/>
        </authorList>
    </citation>
    <scope>NUCLEOTIDE SEQUENCE [LARGE SCALE GENOMIC DNA]</scope>
    <source>
        <strain evidence="4 6">DSM 19791</strain>
    </source>
</reference>
<dbReference type="EMBL" id="RBWX01000007">
    <property type="protein sequence ID" value="RKS91374.1"/>
    <property type="molecule type" value="Genomic_DNA"/>
</dbReference>
<sequence length="292" mass="32645">MSNALSREDVDRLYRAIDQVENPAEAMKDFIARSRRYRETAQADLDVPYGYHIDEKLDIFKPVDGNCAAPVHIFIHGGYWYQFGKSEWSFIAEGLTAAGVIVVIPQYSLCPNVGIGEIVQQMRSMLCWVRDNIARYGGDPEQISISGHSAGGHLAMELLFTDWLGSYELPEDTIKGVLSISGLYDLLPLRVSYVQEHLGLSESDAVRLSPLLNVRPTEASVTLAVATNDPAGFHDQLDHMVNALGRRTSEQVIHLRADHLSILNELVRSDGALLKHVLSHMVHMWPASRRRD</sequence>
<dbReference type="InterPro" id="IPR050300">
    <property type="entry name" value="GDXG_lipolytic_enzyme"/>
</dbReference>
<reference evidence="3 5" key="1">
    <citation type="submission" date="2018-06" db="EMBL/GenBank/DDBJ databases">
        <title>Complete Genome Sequence of the Microcystin-Degrading Bacterium Sphingosinicella microcystinivorans Strain B-9.</title>
        <authorList>
            <person name="Jin H."/>
            <person name="Nishizawa T."/>
            <person name="Guo Y."/>
            <person name="Nishizawa A."/>
            <person name="Park H."/>
            <person name="Kato H."/>
            <person name="Tsuji K."/>
            <person name="Harada K."/>
        </authorList>
    </citation>
    <scope>NUCLEOTIDE SEQUENCE [LARGE SCALE GENOMIC DNA]</scope>
    <source>
        <strain evidence="3 5">B9</strain>
    </source>
</reference>
<evidence type="ECO:0000313" key="3">
    <source>
        <dbReference type="EMBL" id="BBE34347.1"/>
    </source>
</evidence>
<protein>
    <submittedName>
        <fullName evidence="4">Arylformamidase</fullName>
    </submittedName>
    <submittedName>
        <fullName evidence="3">Esterase</fullName>
    </submittedName>
</protein>